<evidence type="ECO:0000313" key="1">
    <source>
        <dbReference type="EMBL" id="OGN24239.1"/>
    </source>
</evidence>
<name>A0A1F8GII0_9BACT</name>
<proteinExistence type="predicted"/>
<organism evidence="1 2">
    <name type="scientific">Candidatus Yanofskybacteria bacterium RIFCSPLOWO2_01_FULL_43_22</name>
    <dbReference type="NCBI Taxonomy" id="1802695"/>
    <lineage>
        <taxon>Bacteria</taxon>
        <taxon>Candidatus Yanofskyibacteriota</taxon>
    </lineage>
</organism>
<gene>
    <name evidence="1" type="ORF">A3A13_03615</name>
</gene>
<reference evidence="1 2" key="1">
    <citation type="journal article" date="2016" name="Nat. Commun.">
        <title>Thousands of microbial genomes shed light on interconnected biogeochemical processes in an aquifer system.</title>
        <authorList>
            <person name="Anantharaman K."/>
            <person name="Brown C.T."/>
            <person name="Hug L.A."/>
            <person name="Sharon I."/>
            <person name="Castelle C.J."/>
            <person name="Probst A.J."/>
            <person name="Thomas B.C."/>
            <person name="Singh A."/>
            <person name="Wilkins M.J."/>
            <person name="Karaoz U."/>
            <person name="Brodie E.L."/>
            <person name="Williams K.H."/>
            <person name="Hubbard S.S."/>
            <person name="Banfield J.F."/>
        </authorList>
    </citation>
    <scope>NUCLEOTIDE SEQUENCE [LARGE SCALE GENOMIC DNA]</scope>
</reference>
<sequence length="61" mass="7234">MLSPEAIKEYQELYFKKYGEKIDSQTALDLGIKLINFTAAIYRPIPSKEYKDMDKHEQKHQ</sequence>
<comment type="caution">
    <text evidence="1">The sequence shown here is derived from an EMBL/GenBank/DDBJ whole genome shotgun (WGS) entry which is preliminary data.</text>
</comment>
<dbReference type="STRING" id="1802695.A3A13_03615"/>
<dbReference type="Proteomes" id="UP000178911">
    <property type="component" value="Unassembled WGS sequence"/>
</dbReference>
<evidence type="ECO:0000313" key="2">
    <source>
        <dbReference type="Proteomes" id="UP000178911"/>
    </source>
</evidence>
<dbReference type="AlphaFoldDB" id="A0A1F8GII0"/>
<dbReference type="EMBL" id="MGKJ01000013">
    <property type="protein sequence ID" value="OGN24239.1"/>
    <property type="molecule type" value="Genomic_DNA"/>
</dbReference>
<accession>A0A1F8GII0</accession>
<protein>
    <submittedName>
        <fullName evidence="1">Uncharacterized protein</fullName>
    </submittedName>
</protein>